<proteinExistence type="inferred from homology"/>
<gene>
    <name evidence="10" type="ORF">BJN34_14835</name>
</gene>
<accession>A0A1U9UR39</accession>
<dbReference type="GO" id="GO:0006865">
    <property type="term" value="P:amino acid transport"/>
    <property type="evidence" value="ECO:0007669"/>
    <property type="project" value="TreeGrafter"/>
</dbReference>
<evidence type="ECO:0000256" key="7">
    <source>
        <dbReference type="ARBA" id="ARBA00023136"/>
    </source>
</evidence>
<comment type="subcellular location">
    <subcellularLocation>
        <location evidence="1">Cell inner membrane</location>
        <topology evidence="1">Multi-pass membrane protein</topology>
    </subcellularLocation>
    <subcellularLocation>
        <location evidence="8">Cell membrane</location>
        <topology evidence="8">Multi-pass membrane protein</topology>
    </subcellularLocation>
</comment>
<keyword evidence="3 8" id="KW-0813">Transport</keyword>
<dbReference type="AlphaFoldDB" id="A0A1U9UR39"/>
<feature type="transmembrane region" description="Helical" evidence="8">
    <location>
        <begin position="183"/>
        <end position="205"/>
    </location>
</feature>
<dbReference type="RefSeq" id="WP_078197324.1">
    <property type="nucleotide sequence ID" value="NZ_CP017757.2"/>
</dbReference>
<evidence type="ECO:0000256" key="1">
    <source>
        <dbReference type="ARBA" id="ARBA00004429"/>
    </source>
</evidence>
<keyword evidence="5 8" id="KW-0812">Transmembrane</keyword>
<evidence type="ECO:0000256" key="3">
    <source>
        <dbReference type="ARBA" id="ARBA00022448"/>
    </source>
</evidence>
<evidence type="ECO:0000313" key="10">
    <source>
        <dbReference type="EMBL" id="AQV95152.1"/>
    </source>
</evidence>
<feature type="transmembrane region" description="Helical" evidence="8">
    <location>
        <begin position="20"/>
        <end position="40"/>
    </location>
</feature>
<evidence type="ECO:0000256" key="5">
    <source>
        <dbReference type="ARBA" id="ARBA00022692"/>
    </source>
</evidence>
<organism evidence="10 11">
    <name type="scientific">Cupriavidus necator</name>
    <name type="common">Alcaligenes eutrophus</name>
    <name type="synonym">Ralstonia eutropha</name>
    <dbReference type="NCBI Taxonomy" id="106590"/>
    <lineage>
        <taxon>Bacteria</taxon>
        <taxon>Pseudomonadati</taxon>
        <taxon>Pseudomonadota</taxon>
        <taxon>Betaproteobacteria</taxon>
        <taxon>Burkholderiales</taxon>
        <taxon>Burkholderiaceae</taxon>
        <taxon>Cupriavidus</taxon>
    </lineage>
</organism>
<dbReference type="PROSITE" id="PS50928">
    <property type="entry name" value="ABC_TM1"/>
    <property type="match status" value="1"/>
</dbReference>
<dbReference type="GO" id="GO:0043190">
    <property type="term" value="C:ATP-binding cassette (ABC) transporter complex"/>
    <property type="evidence" value="ECO:0007669"/>
    <property type="project" value="InterPro"/>
</dbReference>
<feature type="transmembrane region" description="Helical" evidence="8">
    <location>
        <begin position="52"/>
        <end position="75"/>
    </location>
</feature>
<dbReference type="OrthoDB" id="7255919at2"/>
<evidence type="ECO:0000313" key="11">
    <source>
        <dbReference type="Proteomes" id="UP000189627"/>
    </source>
</evidence>
<evidence type="ECO:0000256" key="6">
    <source>
        <dbReference type="ARBA" id="ARBA00022989"/>
    </source>
</evidence>
<comment type="similarity">
    <text evidence="2">Belongs to the binding-protein-dependent transport system permease family. HisMQ subfamily.</text>
</comment>
<dbReference type="SUPFAM" id="SSF161098">
    <property type="entry name" value="MetI-like"/>
    <property type="match status" value="1"/>
</dbReference>
<dbReference type="GO" id="GO:0022857">
    <property type="term" value="F:transmembrane transporter activity"/>
    <property type="evidence" value="ECO:0007669"/>
    <property type="project" value="InterPro"/>
</dbReference>
<feature type="domain" description="ABC transmembrane type-1" evidence="9">
    <location>
        <begin position="16"/>
        <end position="204"/>
    </location>
</feature>
<dbReference type="PANTHER" id="PTHR30614:SF34">
    <property type="entry name" value="BLR6398 PROTEIN"/>
    <property type="match status" value="1"/>
</dbReference>
<evidence type="ECO:0000259" key="9">
    <source>
        <dbReference type="PROSITE" id="PS50928"/>
    </source>
</evidence>
<protein>
    <submittedName>
        <fullName evidence="10">Amino acid ABC transporter permease</fullName>
    </submittedName>
</protein>
<name>A0A1U9UR39_CUPNE</name>
<dbReference type="Gene3D" id="1.10.3720.10">
    <property type="entry name" value="MetI-like"/>
    <property type="match status" value="1"/>
</dbReference>
<dbReference type="PANTHER" id="PTHR30614">
    <property type="entry name" value="MEMBRANE COMPONENT OF AMINO ACID ABC TRANSPORTER"/>
    <property type="match status" value="1"/>
</dbReference>
<dbReference type="InterPro" id="IPR035906">
    <property type="entry name" value="MetI-like_sf"/>
</dbReference>
<dbReference type="InterPro" id="IPR043429">
    <property type="entry name" value="ArtM/GltK/GlnP/TcyL/YhdX-like"/>
</dbReference>
<dbReference type="InterPro" id="IPR000515">
    <property type="entry name" value="MetI-like"/>
</dbReference>
<dbReference type="NCBIfam" id="TIGR01726">
    <property type="entry name" value="HEQRo_perm_3TM"/>
    <property type="match status" value="1"/>
</dbReference>
<evidence type="ECO:0000256" key="4">
    <source>
        <dbReference type="ARBA" id="ARBA00022475"/>
    </source>
</evidence>
<dbReference type="Pfam" id="PF00528">
    <property type="entry name" value="BPD_transp_1"/>
    <property type="match status" value="1"/>
</dbReference>
<dbReference type="EMBL" id="CP017757">
    <property type="protein sequence ID" value="AQV95152.1"/>
    <property type="molecule type" value="Genomic_DNA"/>
</dbReference>
<dbReference type="CDD" id="cd06261">
    <property type="entry name" value="TM_PBP2"/>
    <property type="match status" value="1"/>
</dbReference>
<dbReference type="Proteomes" id="UP000189627">
    <property type="component" value="Chromosome 1"/>
</dbReference>
<dbReference type="InterPro" id="IPR010065">
    <property type="entry name" value="AA_ABC_transptr_permease_3TM"/>
</dbReference>
<evidence type="ECO:0000256" key="8">
    <source>
        <dbReference type="RuleBase" id="RU363032"/>
    </source>
</evidence>
<keyword evidence="7 8" id="KW-0472">Membrane</keyword>
<dbReference type="KEGG" id="cuh:BJN34_14835"/>
<keyword evidence="4" id="KW-1003">Cell membrane</keyword>
<keyword evidence="6 8" id="KW-1133">Transmembrane helix</keyword>
<sequence length="216" mass="23270">MHGISFDQVLFILRGAGWTLLLAGMGFAGGALVGVPLALARSRGGRVLRTLTGAYVQLVQGVPLPVIMFVVYFGISVGGFELPALVAAGMAMTAYSSAYLGEIWKGCIQAVPRTQWEAAECLALTPLQRAVHVILPQAARIAIAPTVSFLVQIVKNSSYAVVIGFFDLTYSARVVNNSTFKPFLVFTIAAALYFAICYPLSSLSYRLERRFNKARA</sequence>
<evidence type="ECO:0000256" key="2">
    <source>
        <dbReference type="ARBA" id="ARBA00010072"/>
    </source>
</evidence>
<reference evidence="11" key="1">
    <citation type="submission" date="2017-02" db="EMBL/GenBank/DDBJ databases">
        <title>Complete genome sequence of Cupriavidus necator strain NH9, a 3-chlorobenzoate degrader.</title>
        <authorList>
            <person name="Moriuchi R."/>
            <person name="Dohra H."/>
            <person name="Ogawa N."/>
        </authorList>
    </citation>
    <scope>NUCLEOTIDE SEQUENCE [LARGE SCALE GENOMIC DNA]</scope>
    <source>
        <strain evidence="11">NH9</strain>
    </source>
</reference>